<keyword evidence="1" id="KW-0812">Transmembrane</keyword>
<proteinExistence type="predicted"/>
<dbReference type="RefSeq" id="WP_405281488.1">
    <property type="nucleotide sequence ID" value="NZ_CP144380.1"/>
</dbReference>
<dbReference type="EMBL" id="JBBHLI010000006">
    <property type="protein sequence ID" value="MEK9501580.1"/>
    <property type="molecule type" value="Genomic_DNA"/>
</dbReference>
<organism evidence="2 3">
    <name type="scientific">Gaopeijia maritima</name>
    <dbReference type="NCBI Taxonomy" id="3119007"/>
    <lineage>
        <taxon>Bacteria</taxon>
        <taxon>Pseudomonadati</taxon>
        <taxon>Gemmatimonadota</taxon>
        <taxon>Longimicrobiia</taxon>
        <taxon>Gaopeijiales</taxon>
        <taxon>Gaopeijiaceae</taxon>
        <taxon>Gaopeijia</taxon>
    </lineage>
</organism>
<keyword evidence="1" id="KW-0472">Membrane</keyword>
<dbReference type="Proteomes" id="UP001484239">
    <property type="component" value="Unassembled WGS sequence"/>
</dbReference>
<feature type="transmembrane region" description="Helical" evidence="1">
    <location>
        <begin position="69"/>
        <end position="91"/>
    </location>
</feature>
<reference evidence="2 3" key="1">
    <citation type="submission" date="2024-02" db="EMBL/GenBank/DDBJ databases">
        <title>A novel Gemmatimonadota bacterium.</title>
        <authorList>
            <person name="Du Z.-J."/>
            <person name="Ye Y.-Q."/>
        </authorList>
    </citation>
    <scope>NUCLEOTIDE SEQUENCE [LARGE SCALE GENOMIC DNA]</scope>
    <source>
        <strain evidence="2 3">DH-20</strain>
    </source>
</reference>
<protein>
    <submittedName>
        <fullName evidence="2">Uncharacterized protein</fullName>
    </submittedName>
</protein>
<gene>
    <name evidence="2" type="ORF">WI372_11370</name>
</gene>
<evidence type="ECO:0000313" key="3">
    <source>
        <dbReference type="Proteomes" id="UP001484239"/>
    </source>
</evidence>
<keyword evidence="1" id="KW-1133">Transmembrane helix</keyword>
<sequence>MSAPMMVVALLGIFGVPGWLLWKGENYRRMSARGIRAWRGGVVGYGFSLLGVAALLLLPPYLWPPANPWIAALISGGLLLGPVAGAALGAATTREQ</sequence>
<evidence type="ECO:0000256" key="1">
    <source>
        <dbReference type="SAM" id="Phobius"/>
    </source>
</evidence>
<feature type="transmembrane region" description="Helical" evidence="1">
    <location>
        <begin position="6"/>
        <end position="22"/>
    </location>
</feature>
<keyword evidence="3" id="KW-1185">Reference proteome</keyword>
<feature type="transmembrane region" description="Helical" evidence="1">
    <location>
        <begin position="42"/>
        <end position="63"/>
    </location>
</feature>
<evidence type="ECO:0000313" key="2">
    <source>
        <dbReference type="EMBL" id="MEK9501580.1"/>
    </source>
</evidence>
<accession>A0ABU9ECA7</accession>
<name>A0ABU9ECA7_9BACT</name>
<comment type="caution">
    <text evidence="2">The sequence shown here is derived from an EMBL/GenBank/DDBJ whole genome shotgun (WGS) entry which is preliminary data.</text>
</comment>